<evidence type="ECO:0000313" key="2">
    <source>
        <dbReference type="EMBL" id="CAA9552791.1"/>
    </source>
</evidence>
<feature type="region of interest" description="Disordered" evidence="1">
    <location>
        <begin position="13"/>
        <end position="57"/>
    </location>
</feature>
<evidence type="ECO:0000256" key="1">
    <source>
        <dbReference type="SAM" id="MobiDB-lite"/>
    </source>
</evidence>
<accession>A0A6J4UK47</accession>
<reference evidence="2" key="1">
    <citation type="submission" date="2020-02" db="EMBL/GenBank/DDBJ databases">
        <authorList>
            <person name="Meier V. D."/>
        </authorList>
    </citation>
    <scope>NUCLEOTIDE SEQUENCE</scope>
    <source>
        <strain evidence="2">AVDCRST_MAG19</strain>
    </source>
</reference>
<feature type="non-terminal residue" evidence="2">
    <location>
        <position position="57"/>
    </location>
</feature>
<gene>
    <name evidence="2" type="ORF">AVDCRST_MAG19-973</name>
</gene>
<name>A0A6J4UK47_9BACT</name>
<proteinExistence type="predicted"/>
<dbReference type="AlphaFoldDB" id="A0A6J4UK47"/>
<feature type="non-terminal residue" evidence="2">
    <location>
        <position position="1"/>
    </location>
</feature>
<organism evidence="2">
    <name type="scientific">uncultured Thermomicrobiales bacterium</name>
    <dbReference type="NCBI Taxonomy" id="1645740"/>
    <lineage>
        <taxon>Bacteria</taxon>
        <taxon>Pseudomonadati</taxon>
        <taxon>Thermomicrobiota</taxon>
        <taxon>Thermomicrobia</taxon>
        <taxon>Thermomicrobiales</taxon>
        <taxon>environmental samples</taxon>
    </lineage>
</organism>
<dbReference type="EMBL" id="CADCWL010000039">
    <property type="protein sequence ID" value="CAA9552791.1"/>
    <property type="molecule type" value="Genomic_DNA"/>
</dbReference>
<sequence>WAARGTVAIRDPAVDAPVPLPNPPQRSFRWGRDLPPAASALGNSPIHGRTSTGTAAP</sequence>
<protein>
    <submittedName>
        <fullName evidence="2">Uncharacterized protein</fullName>
    </submittedName>
</protein>